<sequence>MRRIIYMFCATLLLFCSSVFAKTSVFEISKGEHKLFVAGTVHMLPSSAFPLPAAFNTAYEQSSIMVFEADIRQLETAAGLQLLMQHARYQDGNSLTNVLSAKSYQILLEQATEFGLNLQALDSFKPDFVLINLMQLALKQAELNGQGVDKFYLDKALQDQRELAFLETIEQQLSLLFNVSAGDEDVFVEQSLSELQHIEVQLHNIIKAWREGDLTALADFAMEYADTPAGQQFYQRMLAQRNQDWLPQIQAMLTTADVEMVLVGALHLAGEANLLQLLQQQGYQVKQL</sequence>
<evidence type="ECO:0000256" key="1">
    <source>
        <dbReference type="SAM" id="SignalP"/>
    </source>
</evidence>
<comment type="caution">
    <text evidence="2">The sequence shown here is derived from an EMBL/GenBank/DDBJ whole genome shotgun (WGS) entry which is preliminary data.</text>
</comment>
<organism evidence="2 3">
    <name type="scientific">Rheinheimera salexigens</name>
    <dbReference type="NCBI Taxonomy" id="1628148"/>
    <lineage>
        <taxon>Bacteria</taxon>
        <taxon>Pseudomonadati</taxon>
        <taxon>Pseudomonadota</taxon>
        <taxon>Gammaproteobacteria</taxon>
        <taxon>Chromatiales</taxon>
        <taxon>Chromatiaceae</taxon>
        <taxon>Rheinheimera</taxon>
    </lineage>
</organism>
<protein>
    <recommendedName>
        <fullName evidence="4">TraB/GumN family protein</fullName>
    </recommendedName>
</protein>
<dbReference type="STRING" id="1628148.BI198_15290"/>
<reference evidence="3" key="1">
    <citation type="submission" date="2016-09" db="EMBL/GenBank/DDBJ databases">
        <authorList>
            <person name="Wan X."/>
            <person name="Hou S."/>
        </authorList>
    </citation>
    <scope>NUCLEOTIDE SEQUENCE [LARGE SCALE GENOMIC DNA]</scope>
    <source>
        <strain evidence="3">KH87</strain>
    </source>
</reference>
<evidence type="ECO:0008006" key="4">
    <source>
        <dbReference type="Google" id="ProtNLM"/>
    </source>
</evidence>
<evidence type="ECO:0000313" key="3">
    <source>
        <dbReference type="Proteomes" id="UP000242258"/>
    </source>
</evidence>
<feature type="signal peptide" evidence="1">
    <location>
        <begin position="1"/>
        <end position="21"/>
    </location>
</feature>
<dbReference type="Pfam" id="PF01963">
    <property type="entry name" value="TraB_PrgY_gumN"/>
    <property type="match status" value="1"/>
</dbReference>
<dbReference type="PANTHER" id="PTHR40590">
    <property type="entry name" value="CYTOPLASMIC PROTEIN-RELATED"/>
    <property type="match status" value="1"/>
</dbReference>
<keyword evidence="3" id="KW-1185">Reference proteome</keyword>
<dbReference type="InterPro" id="IPR002816">
    <property type="entry name" value="TraB/PrgY/GumN_fam"/>
</dbReference>
<dbReference type="Proteomes" id="UP000242258">
    <property type="component" value="Unassembled WGS sequence"/>
</dbReference>
<proteinExistence type="predicted"/>
<evidence type="ECO:0000313" key="2">
    <source>
        <dbReference type="EMBL" id="OEY71138.1"/>
    </source>
</evidence>
<name>A0A1E7QAU2_9GAMM</name>
<gene>
    <name evidence="2" type="ORF">BI198_15290</name>
</gene>
<dbReference type="EMBL" id="MKEK01000001">
    <property type="protein sequence ID" value="OEY71138.1"/>
    <property type="molecule type" value="Genomic_DNA"/>
</dbReference>
<feature type="chain" id="PRO_5009200664" description="TraB/GumN family protein" evidence="1">
    <location>
        <begin position="22"/>
        <end position="288"/>
    </location>
</feature>
<dbReference type="PANTHER" id="PTHR40590:SF1">
    <property type="entry name" value="CYTOPLASMIC PROTEIN"/>
    <property type="match status" value="1"/>
</dbReference>
<keyword evidence="1" id="KW-0732">Signal</keyword>
<dbReference type="CDD" id="cd14789">
    <property type="entry name" value="Tiki"/>
    <property type="match status" value="1"/>
</dbReference>
<dbReference type="AlphaFoldDB" id="A0A1E7QAU2"/>
<accession>A0A1E7QAU2</accession>
<dbReference type="InterPro" id="IPR047111">
    <property type="entry name" value="YbaP-like"/>
</dbReference>